<proteinExistence type="predicted"/>
<gene>
    <name evidence="2" type="ORF">JOC94_004638</name>
</gene>
<dbReference type="Pfam" id="PF00149">
    <property type="entry name" value="Metallophos"/>
    <property type="match status" value="1"/>
</dbReference>
<dbReference type="InterPro" id="IPR029052">
    <property type="entry name" value="Metallo-depent_PP-like"/>
</dbReference>
<name>A0ABS2RD69_9BACI</name>
<dbReference type="EMBL" id="JAFBFH010000058">
    <property type="protein sequence ID" value="MBM7717607.1"/>
    <property type="molecule type" value="Genomic_DNA"/>
</dbReference>
<accession>A0ABS2RD69</accession>
<dbReference type="InterPro" id="IPR004843">
    <property type="entry name" value="Calcineurin-like_PHP"/>
</dbReference>
<sequence length="165" mass="18614">MKEGFDACSSHLRYSWEPFCIEAVLTEIKRNNVQKIVVGGDLVWGPQPREVMNTLMRYKDDFLFIMGNSDREVASGDGAEKEPQHFIAELNQCTGQLSDSQMSFLKNMPKHLSLSIDGVGEVLFVHGSPRSDEEAIRVDTPGSNITDDTGYERKHHCLRAYAYTI</sequence>
<evidence type="ECO:0000259" key="1">
    <source>
        <dbReference type="Pfam" id="PF00149"/>
    </source>
</evidence>
<dbReference type="SUPFAM" id="SSF56300">
    <property type="entry name" value="Metallo-dependent phosphatases"/>
    <property type="match status" value="1"/>
</dbReference>
<dbReference type="Gene3D" id="3.60.21.10">
    <property type="match status" value="1"/>
</dbReference>
<evidence type="ECO:0000313" key="2">
    <source>
        <dbReference type="EMBL" id="MBM7717607.1"/>
    </source>
</evidence>
<feature type="domain" description="Calcineurin-like phosphoesterase" evidence="1">
    <location>
        <begin position="21"/>
        <end position="130"/>
    </location>
</feature>
<reference evidence="2 3" key="1">
    <citation type="submission" date="2021-01" db="EMBL/GenBank/DDBJ databases">
        <title>Genomic Encyclopedia of Type Strains, Phase IV (KMG-IV): sequencing the most valuable type-strain genomes for metagenomic binning, comparative biology and taxonomic classification.</title>
        <authorList>
            <person name="Goeker M."/>
        </authorList>
    </citation>
    <scope>NUCLEOTIDE SEQUENCE [LARGE SCALE GENOMIC DNA]</scope>
    <source>
        <strain evidence="2 3">DSM 105453</strain>
    </source>
</reference>
<dbReference type="Proteomes" id="UP000823485">
    <property type="component" value="Unassembled WGS sequence"/>
</dbReference>
<protein>
    <submittedName>
        <fullName evidence="2">Phosphodiesterase</fullName>
    </submittedName>
</protein>
<organism evidence="2 3">
    <name type="scientific">Siminovitchia thermophila</name>
    <dbReference type="NCBI Taxonomy" id="1245522"/>
    <lineage>
        <taxon>Bacteria</taxon>
        <taxon>Bacillati</taxon>
        <taxon>Bacillota</taxon>
        <taxon>Bacilli</taxon>
        <taxon>Bacillales</taxon>
        <taxon>Bacillaceae</taxon>
        <taxon>Siminovitchia</taxon>
    </lineage>
</organism>
<comment type="caution">
    <text evidence="2">The sequence shown here is derived from an EMBL/GenBank/DDBJ whole genome shotgun (WGS) entry which is preliminary data.</text>
</comment>
<keyword evidence="3" id="KW-1185">Reference proteome</keyword>
<dbReference type="RefSeq" id="WP_328799820.1">
    <property type="nucleotide sequence ID" value="NZ_JAFBFH010000058.1"/>
</dbReference>
<evidence type="ECO:0000313" key="3">
    <source>
        <dbReference type="Proteomes" id="UP000823485"/>
    </source>
</evidence>